<dbReference type="STRING" id="984487.A0A1E4SLD7"/>
<dbReference type="PANTHER" id="PTHR10855:SF1">
    <property type="entry name" value="26S PROTEASOME NON-ATPASE REGULATORY SUBUNIT 12"/>
    <property type="match status" value="1"/>
</dbReference>
<dbReference type="EMBL" id="KV453911">
    <property type="protein sequence ID" value="ODV80319.1"/>
    <property type="molecule type" value="Genomic_DNA"/>
</dbReference>
<dbReference type="InterPro" id="IPR040134">
    <property type="entry name" value="PSMD12/CSN4"/>
</dbReference>
<proteinExistence type="inferred from homology"/>
<dbReference type="PANTHER" id="PTHR10855">
    <property type="entry name" value="26S PROTEASOME NON-ATPASE REGULATORY SUBUNIT 12/COP9 SIGNALOSOME COMPLEX SUBUNIT 4"/>
    <property type="match status" value="1"/>
</dbReference>
<dbReference type="Pfam" id="PF22241">
    <property type="entry name" value="PSMD12-CSN4_N"/>
    <property type="match status" value="1"/>
</dbReference>
<dbReference type="Gene3D" id="1.10.10.10">
    <property type="entry name" value="Winged helix-like DNA-binding domain superfamily/Winged helix DNA-binding domain"/>
    <property type="match status" value="1"/>
</dbReference>
<feature type="domain" description="PCI" evidence="3">
    <location>
        <begin position="257"/>
        <end position="427"/>
    </location>
</feature>
<evidence type="ECO:0000259" key="3">
    <source>
        <dbReference type="PROSITE" id="PS50250"/>
    </source>
</evidence>
<dbReference type="Pfam" id="PF01399">
    <property type="entry name" value="PCI"/>
    <property type="match status" value="1"/>
</dbReference>
<evidence type="ECO:0000313" key="5">
    <source>
        <dbReference type="Proteomes" id="UP000094285"/>
    </source>
</evidence>
<dbReference type="RefSeq" id="XP_020065441.1">
    <property type="nucleotide sequence ID" value="XM_020210797.1"/>
</dbReference>
<dbReference type="GO" id="GO:0043161">
    <property type="term" value="P:proteasome-mediated ubiquitin-dependent protein catabolic process"/>
    <property type="evidence" value="ECO:0007669"/>
    <property type="project" value="EnsemblFungi"/>
</dbReference>
<protein>
    <submittedName>
        <fullName evidence="4">PCI-domain-containing protein</fullName>
    </submittedName>
</protein>
<evidence type="ECO:0000313" key="4">
    <source>
        <dbReference type="EMBL" id="ODV80319.1"/>
    </source>
</evidence>
<dbReference type="Pfam" id="PF18098">
    <property type="entry name" value="RPN5_C"/>
    <property type="match status" value="1"/>
</dbReference>
<dbReference type="InterPro" id="IPR000717">
    <property type="entry name" value="PCI_dom"/>
</dbReference>
<sequence length="488" mass="56883">MSREDPLKAEKDFSETLNEQFPIIDGISDHKTAIDKLLVLEKQTRQSSDVSSSKRILEKIIAILVKNDDWDYLNDLLILLSKKHGQLKSAIQTLINAVIQNLDTLKDDNKKELETKIKIIETIRTITDKKIFVEVERAIVSKKLSEIYLYQHNDLDKAVEILCDLQVETYSLMPFSDKIEFILEQIRLTLKKGDYNQAKILSRKILLKSLKNFDRADEYKAIYLKFLIEINSYENDYISIVKNMLLLIEIPLISKPETTQTKSEASSGLSLQSTHDDYLNFLTSIIYYIILSPHDPHQFDLINKIKQNSVFTKNVDLKIHDLLEVFTTNELIHWSNIESLYKVEYFNKSAIFKLETNYKNLQNRIIEHNLRTINKYYQCIRLERLAYLLQLSTSEAETYVSELVNKGMIFAKINRPQGIIKFEKAPIKAKVKFENGEEKKERTSDVHLNELLNDWCYDVDKLLEEVDSIGHLINKEEMMYGIKQGAKA</sequence>
<dbReference type="GO" id="GO:0000338">
    <property type="term" value="P:protein deneddylation"/>
    <property type="evidence" value="ECO:0007669"/>
    <property type="project" value="EnsemblFungi"/>
</dbReference>
<name>A0A1E4SLD7_9ASCO</name>
<reference evidence="5" key="1">
    <citation type="submission" date="2016-05" db="EMBL/GenBank/DDBJ databases">
        <title>Comparative genomics of biotechnologically important yeasts.</title>
        <authorList>
            <consortium name="DOE Joint Genome Institute"/>
            <person name="Riley R."/>
            <person name="Haridas S."/>
            <person name="Wolfe K.H."/>
            <person name="Lopes M.R."/>
            <person name="Hittinger C.T."/>
            <person name="Goker M."/>
            <person name="Salamov A."/>
            <person name="Wisecaver J."/>
            <person name="Long T.M."/>
            <person name="Aerts A.L."/>
            <person name="Barry K."/>
            <person name="Choi C."/>
            <person name="Clum A."/>
            <person name="Coughlan A.Y."/>
            <person name="Deshpande S."/>
            <person name="Douglass A.P."/>
            <person name="Hanson S.J."/>
            <person name="Klenk H.-P."/>
            <person name="Labutti K."/>
            <person name="Lapidus A."/>
            <person name="Lindquist E."/>
            <person name="Lipzen A."/>
            <person name="Meier-Kolthoff J.P."/>
            <person name="Ohm R.A."/>
            <person name="Otillar R.P."/>
            <person name="Pangilinan J."/>
            <person name="Peng Y."/>
            <person name="Rokas A."/>
            <person name="Rosa C.A."/>
            <person name="Scheuner C."/>
            <person name="Sibirny A.A."/>
            <person name="Slot J.C."/>
            <person name="Stielow J.B."/>
            <person name="Sun H."/>
            <person name="Kurtzman C.P."/>
            <person name="Blackwell M."/>
            <person name="Grigoriev I.V."/>
            <person name="Jeffries T.W."/>
        </authorList>
    </citation>
    <scope>NUCLEOTIDE SEQUENCE [LARGE SCALE GENOMIC DNA]</scope>
    <source>
        <strain evidence="5">NRRL Y-17324</strain>
    </source>
</reference>
<accession>A0A1E4SLD7</accession>
<organism evidence="4 5">
    <name type="scientific">Suhomyces tanzawaensis NRRL Y-17324</name>
    <dbReference type="NCBI Taxonomy" id="984487"/>
    <lineage>
        <taxon>Eukaryota</taxon>
        <taxon>Fungi</taxon>
        <taxon>Dikarya</taxon>
        <taxon>Ascomycota</taxon>
        <taxon>Saccharomycotina</taxon>
        <taxon>Pichiomycetes</taxon>
        <taxon>Debaryomycetaceae</taxon>
        <taxon>Suhomyces</taxon>
    </lineage>
</organism>
<dbReference type="OrthoDB" id="268763at2759"/>
<evidence type="ECO:0000256" key="2">
    <source>
        <dbReference type="ARBA" id="ARBA00022942"/>
    </source>
</evidence>
<comment type="similarity">
    <text evidence="1">Belongs to the proteasome subunit p55 family.</text>
</comment>
<keyword evidence="5" id="KW-1185">Reference proteome</keyword>
<dbReference type="PROSITE" id="PS50250">
    <property type="entry name" value="PCI"/>
    <property type="match status" value="1"/>
</dbReference>
<dbReference type="GeneID" id="30984933"/>
<dbReference type="InterPro" id="IPR036390">
    <property type="entry name" value="WH_DNA-bd_sf"/>
</dbReference>
<dbReference type="SUPFAM" id="SSF46785">
    <property type="entry name" value="Winged helix' DNA-binding domain"/>
    <property type="match status" value="1"/>
</dbReference>
<gene>
    <name evidence="4" type="ORF">CANTADRAFT_5964</name>
</gene>
<dbReference type="FunFam" id="1.10.10.10:FF:000070">
    <property type="entry name" value="26S proteasome non-ATPase regulatory subunit 12"/>
    <property type="match status" value="1"/>
</dbReference>
<dbReference type="SMART" id="SM00088">
    <property type="entry name" value="PINT"/>
    <property type="match status" value="1"/>
</dbReference>
<dbReference type="InterPro" id="IPR036388">
    <property type="entry name" value="WH-like_DNA-bd_sf"/>
</dbReference>
<dbReference type="InterPro" id="IPR054559">
    <property type="entry name" value="PSMD12-CSN4-like_N"/>
</dbReference>
<dbReference type="AlphaFoldDB" id="A0A1E4SLD7"/>
<dbReference type="GO" id="GO:0034515">
    <property type="term" value="C:proteasome storage granule"/>
    <property type="evidence" value="ECO:0007669"/>
    <property type="project" value="EnsemblFungi"/>
</dbReference>
<dbReference type="InterPro" id="IPR040896">
    <property type="entry name" value="RPN5_C"/>
</dbReference>
<keyword evidence="2" id="KW-0647">Proteasome</keyword>
<dbReference type="GO" id="GO:0008541">
    <property type="term" value="C:proteasome regulatory particle, lid subcomplex"/>
    <property type="evidence" value="ECO:0007669"/>
    <property type="project" value="EnsemblFungi"/>
</dbReference>
<dbReference type="GO" id="GO:0008180">
    <property type="term" value="C:COP9 signalosome"/>
    <property type="evidence" value="ECO:0007669"/>
    <property type="project" value="EnsemblFungi"/>
</dbReference>
<dbReference type="Proteomes" id="UP000094285">
    <property type="component" value="Unassembled WGS sequence"/>
</dbReference>
<evidence type="ECO:0000256" key="1">
    <source>
        <dbReference type="ARBA" id="ARBA00006397"/>
    </source>
</evidence>